<dbReference type="EMBL" id="CP012333">
    <property type="protein sequence ID" value="AKV00487.1"/>
    <property type="molecule type" value="Genomic_DNA"/>
</dbReference>
<evidence type="ECO:0000313" key="2">
    <source>
        <dbReference type="EMBL" id="AKV00487.1"/>
    </source>
</evidence>
<evidence type="ECO:0008006" key="4">
    <source>
        <dbReference type="Google" id="ProtNLM"/>
    </source>
</evidence>
<proteinExistence type="predicted"/>
<protein>
    <recommendedName>
        <fullName evidence="4">NHL repeat domain protein</fullName>
    </recommendedName>
</protein>
<feature type="chain" id="PRO_5005467071" description="NHL repeat domain protein" evidence="1">
    <location>
        <begin position="25"/>
        <end position="349"/>
    </location>
</feature>
<name>A0A0K1Q4A6_9BACT</name>
<organism evidence="2 3">
    <name type="scientific">Labilithrix luteola</name>
    <dbReference type="NCBI Taxonomy" id="1391654"/>
    <lineage>
        <taxon>Bacteria</taxon>
        <taxon>Pseudomonadati</taxon>
        <taxon>Myxococcota</taxon>
        <taxon>Polyangia</taxon>
        <taxon>Polyangiales</taxon>
        <taxon>Labilitrichaceae</taxon>
        <taxon>Labilithrix</taxon>
    </lineage>
</organism>
<dbReference type="RefSeq" id="WP_146651771.1">
    <property type="nucleotide sequence ID" value="NZ_CP012333.1"/>
</dbReference>
<dbReference type="KEGG" id="llu:AKJ09_07150"/>
<evidence type="ECO:0000313" key="3">
    <source>
        <dbReference type="Proteomes" id="UP000064967"/>
    </source>
</evidence>
<dbReference type="STRING" id="1391654.AKJ09_07150"/>
<keyword evidence="1" id="KW-0732">Signal</keyword>
<gene>
    <name evidence="2" type="ORF">AKJ09_07150</name>
</gene>
<evidence type="ECO:0000256" key="1">
    <source>
        <dbReference type="SAM" id="SignalP"/>
    </source>
</evidence>
<dbReference type="AlphaFoldDB" id="A0A0K1Q4A6"/>
<reference evidence="2 3" key="1">
    <citation type="submission" date="2015-08" db="EMBL/GenBank/DDBJ databases">
        <authorList>
            <person name="Babu N.S."/>
            <person name="Beckwith C.J."/>
            <person name="Beseler K.G."/>
            <person name="Brison A."/>
            <person name="Carone J.V."/>
            <person name="Caskin T.P."/>
            <person name="Diamond M."/>
            <person name="Durham M.E."/>
            <person name="Foxe J.M."/>
            <person name="Go M."/>
            <person name="Henderson B.A."/>
            <person name="Jones I.B."/>
            <person name="McGettigan J.A."/>
            <person name="Micheletti S.J."/>
            <person name="Nasrallah M.E."/>
            <person name="Ortiz D."/>
            <person name="Piller C.R."/>
            <person name="Privatt S.R."/>
            <person name="Schneider S.L."/>
            <person name="Sharp S."/>
            <person name="Smith T.C."/>
            <person name="Stanton J.D."/>
            <person name="Ullery H.E."/>
            <person name="Wilson R.J."/>
            <person name="Serrano M.G."/>
            <person name="Buck G."/>
            <person name="Lee V."/>
            <person name="Wang Y."/>
            <person name="Carvalho R."/>
            <person name="Voegtly L."/>
            <person name="Shi R."/>
            <person name="Duckworth R."/>
            <person name="Johnson A."/>
            <person name="Loviza R."/>
            <person name="Walstead R."/>
            <person name="Shah Z."/>
            <person name="Kiflezghi M."/>
            <person name="Wade K."/>
            <person name="Ball S.L."/>
            <person name="Bradley K.W."/>
            <person name="Asai D.J."/>
            <person name="Bowman C.A."/>
            <person name="Russell D.A."/>
            <person name="Pope W.H."/>
            <person name="Jacobs-Sera D."/>
            <person name="Hendrix R.W."/>
            <person name="Hatfull G.F."/>
        </authorList>
    </citation>
    <scope>NUCLEOTIDE SEQUENCE [LARGE SCALE GENOMIC DNA]</scope>
    <source>
        <strain evidence="2 3">DSM 27648</strain>
    </source>
</reference>
<sequence length="349" mass="35611">MAARTYGVLALVSALGASALGACSAESRSAENKAGTQHSALNTDANANVNATSAGTLRFAWGEKAGQIGFRPSFRESLPLGAPAIAVGTDGQVFVLDALNERVSKVLRGNLVPVASVPHDADDIAVAPDGAFAVHRVTKAQVTVYGPNGESMGNVDVSAIPELDGISLGTSRRVFVNSAFQETFLVGSPSLPQAKSAILAGKREGAAIVAGNMGVATVRTDSGELELRVLRQGEERTTLARTIALGKGAAARVVGASGAVACVRIEQTSQEPGNGAIGVEREAACVDVRSGDTVFRTKLPAPGAYLPRRELAFGGGKLAFAHAEADGLAVTVWDVKAIAEATDAKGGAR</sequence>
<dbReference type="PROSITE" id="PS51257">
    <property type="entry name" value="PROKAR_LIPOPROTEIN"/>
    <property type="match status" value="1"/>
</dbReference>
<keyword evidence="3" id="KW-1185">Reference proteome</keyword>
<dbReference type="Proteomes" id="UP000064967">
    <property type="component" value="Chromosome"/>
</dbReference>
<feature type="signal peptide" evidence="1">
    <location>
        <begin position="1"/>
        <end position="24"/>
    </location>
</feature>
<accession>A0A0K1Q4A6</accession>